<evidence type="ECO:0000256" key="2">
    <source>
        <dbReference type="ARBA" id="ARBA00000625"/>
    </source>
</evidence>
<dbReference type="EMBL" id="BAABAJ010000022">
    <property type="protein sequence ID" value="GAA3935570.1"/>
    <property type="molecule type" value="Genomic_DNA"/>
</dbReference>
<dbReference type="SUPFAM" id="SSF52777">
    <property type="entry name" value="CoA-dependent acyltransferases"/>
    <property type="match status" value="2"/>
</dbReference>
<comment type="catalytic activity">
    <reaction evidence="2">
        <text>2 a mycocerosyl-[mycocerosic acid synthase] + a phenolphthiocerol = a dimycocerosyl phenolphthiocerol + 2 holo-[mycocerosic acid synthase].</text>
        <dbReference type="EC" id="2.3.1.282"/>
    </reaction>
</comment>
<comment type="catalytic activity">
    <reaction evidence="1">
        <text>2 a mycocerosyl-[mycocerosic acid synthase] + a phthiocerol = a dimycocerosyl phthiocerol + 2 holo-[mycocerosic acid synthase].</text>
        <dbReference type="EC" id="2.3.1.282"/>
    </reaction>
</comment>
<evidence type="ECO:0000256" key="11">
    <source>
        <dbReference type="ARBA" id="ARBA00033407"/>
    </source>
</evidence>
<dbReference type="InterPro" id="IPR052058">
    <property type="entry name" value="Alcohol_O-acetyltransferase"/>
</dbReference>
<evidence type="ECO:0000256" key="9">
    <source>
        <dbReference type="ARBA" id="ARBA00030465"/>
    </source>
</evidence>
<keyword evidence="7" id="KW-0808">Transferase</keyword>
<evidence type="ECO:0000256" key="5">
    <source>
        <dbReference type="ARBA" id="ARBA00012866"/>
    </source>
</evidence>
<sequence length="438" mass="46323">MTVTAPGGAGSGVAAPATRRLSDIEASFAWTHALMRGTTQVTTHVTVRGDLDPARLGEAVRRWAAALPILSLRIDERPDGLWFRPEPGTPPPPVRTGVLDPGTSPDDVLREELNDVLDTGGPLWRLRLVRDPRGGSAHLYFTRNHAISDGHATGAVLRSLLDLLYGRGEGPGSPYDVGRPAPNADELPCPPPVAGTGTRPDGPEAPADGGPAPLPFADHRPWGERGTDMVPLAFTAEESLAVRAWCKEHGTTVNQFFAVALAASFAQVTGRTEISLYTAVSLRRRYAPPTPLPDVGCFISVLPVPLRLDGDDPVRQARAYATALARADAAWRPPRRDHAEIRRAVGNLAAARSSPGICLTNVGVVDPALGPHGGRVIGFRTVVNRTGANYGTVLHLGTLHGAFTATLAFGTPSTDPATVRGVAKALRDRVRHPGRAAP</sequence>
<evidence type="ECO:0000259" key="13">
    <source>
        <dbReference type="Pfam" id="PF16911"/>
    </source>
</evidence>
<feature type="region of interest" description="Disordered" evidence="12">
    <location>
        <begin position="173"/>
        <end position="219"/>
    </location>
</feature>
<evidence type="ECO:0000256" key="10">
    <source>
        <dbReference type="ARBA" id="ARBA00032317"/>
    </source>
</evidence>
<dbReference type="InterPro" id="IPR023213">
    <property type="entry name" value="CAT-like_dom_sf"/>
</dbReference>
<comment type="catalytic activity">
    <reaction evidence="3">
        <text>2 a mycocerosyl-[mycocerosic acid synthase] + a phthiodiolone = a dimycocerosyl phthiodiolone + 2 holo-[mycocerosic acid synthase].</text>
        <dbReference type="EC" id="2.3.1.282"/>
    </reaction>
</comment>
<dbReference type="RefSeq" id="WP_345286604.1">
    <property type="nucleotide sequence ID" value="NZ_BAABAJ010000022.1"/>
</dbReference>
<dbReference type="Pfam" id="PF16911">
    <property type="entry name" value="PapA_C"/>
    <property type="match status" value="1"/>
</dbReference>
<evidence type="ECO:0000313" key="15">
    <source>
        <dbReference type="Proteomes" id="UP001501000"/>
    </source>
</evidence>
<evidence type="ECO:0000256" key="12">
    <source>
        <dbReference type="SAM" id="MobiDB-lite"/>
    </source>
</evidence>
<comment type="caution">
    <text evidence="14">The sequence shown here is derived from an EMBL/GenBank/DDBJ whole genome shotgun (WGS) entry which is preliminary data.</text>
</comment>
<accession>A0ABP7N2W6</accession>
<dbReference type="Gene3D" id="3.30.559.10">
    <property type="entry name" value="Chloramphenicol acetyltransferase-like domain"/>
    <property type="match status" value="1"/>
</dbReference>
<evidence type="ECO:0000313" key="14">
    <source>
        <dbReference type="EMBL" id="GAA3935570.1"/>
    </source>
</evidence>
<dbReference type="InterPro" id="IPR031641">
    <property type="entry name" value="PapA_C"/>
</dbReference>
<dbReference type="PANTHER" id="PTHR28037">
    <property type="entry name" value="ALCOHOL O-ACETYLTRANSFERASE 1-RELATED"/>
    <property type="match status" value="1"/>
</dbReference>
<dbReference type="PANTHER" id="PTHR28037:SF1">
    <property type="entry name" value="ALCOHOL O-ACETYLTRANSFERASE 1-RELATED"/>
    <property type="match status" value="1"/>
</dbReference>
<comment type="similarity">
    <text evidence="4">Belongs to the acyltransferase PapA5 family.</text>
</comment>
<keyword evidence="8" id="KW-0012">Acyltransferase</keyword>
<evidence type="ECO:0000256" key="6">
    <source>
        <dbReference type="ARBA" id="ARBA00013449"/>
    </source>
</evidence>
<proteinExistence type="inferred from homology"/>
<organism evidence="14 15">
    <name type="scientific">Streptomyces gulbargensis</name>
    <dbReference type="NCBI Taxonomy" id="364901"/>
    <lineage>
        <taxon>Bacteria</taxon>
        <taxon>Bacillati</taxon>
        <taxon>Actinomycetota</taxon>
        <taxon>Actinomycetes</taxon>
        <taxon>Kitasatosporales</taxon>
        <taxon>Streptomycetaceae</taxon>
        <taxon>Streptomyces</taxon>
    </lineage>
</organism>
<dbReference type="EC" id="2.3.1.282" evidence="5"/>
<reference evidence="15" key="1">
    <citation type="journal article" date="2019" name="Int. J. Syst. Evol. Microbiol.">
        <title>The Global Catalogue of Microorganisms (GCM) 10K type strain sequencing project: providing services to taxonomists for standard genome sequencing and annotation.</title>
        <authorList>
            <consortium name="The Broad Institute Genomics Platform"/>
            <consortium name="The Broad Institute Genome Sequencing Center for Infectious Disease"/>
            <person name="Wu L."/>
            <person name="Ma J."/>
        </authorList>
    </citation>
    <scope>NUCLEOTIDE SEQUENCE [LARGE SCALE GENOMIC DNA]</scope>
    <source>
        <strain evidence="15">JCM 16956</strain>
    </source>
</reference>
<name>A0ABP7N2W6_9ACTN</name>
<evidence type="ECO:0000256" key="1">
    <source>
        <dbReference type="ARBA" id="ARBA00000026"/>
    </source>
</evidence>
<evidence type="ECO:0000256" key="7">
    <source>
        <dbReference type="ARBA" id="ARBA00022679"/>
    </source>
</evidence>
<evidence type="ECO:0000256" key="8">
    <source>
        <dbReference type="ARBA" id="ARBA00023315"/>
    </source>
</evidence>
<gene>
    <name evidence="14" type="ORF">GCM10022244_49960</name>
</gene>
<keyword evidence="15" id="KW-1185">Reference proteome</keyword>
<protein>
    <recommendedName>
        <fullName evidence="6">Phthiocerol/phthiodiolone dimycocerosyl transferase</fullName>
        <ecNumber evidence="5">2.3.1.282</ecNumber>
    </recommendedName>
    <alternativeName>
        <fullName evidence="11">Acyltransferase PapA5</fullName>
    </alternativeName>
    <alternativeName>
        <fullName evidence="9">Phthiocerol/phthiodiolone O-acyltransferase</fullName>
    </alternativeName>
    <alternativeName>
        <fullName evidence="10">Polyketide synthase-associated protein A5</fullName>
    </alternativeName>
</protein>
<dbReference type="Gene3D" id="3.30.559.30">
    <property type="entry name" value="Nonribosomal peptide synthetase, condensation domain"/>
    <property type="match status" value="1"/>
</dbReference>
<dbReference type="Proteomes" id="UP001501000">
    <property type="component" value="Unassembled WGS sequence"/>
</dbReference>
<feature type="domain" description="Phthiocerol/phthiodiolone dimycocerosyl transferase C-terminal" evidence="13">
    <location>
        <begin position="229"/>
        <end position="385"/>
    </location>
</feature>
<evidence type="ECO:0000256" key="4">
    <source>
        <dbReference type="ARBA" id="ARBA00006558"/>
    </source>
</evidence>
<evidence type="ECO:0000256" key="3">
    <source>
        <dbReference type="ARBA" id="ARBA00001907"/>
    </source>
</evidence>